<dbReference type="Proteomes" id="UP001197741">
    <property type="component" value="Unassembled WGS sequence"/>
</dbReference>
<feature type="transmembrane region" description="Helical" evidence="1">
    <location>
        <begin position="84"/>
        <end position="101"/>
    </location>
</feature>
<evidence type="ECO:0000313" key="4">
    <source>
        <dbReference type="Proteomes" id="UP000324325"/>
    </source>
</evidence>
<dbReference type="EMBL" id="JAJCJQ010000004">
    <property type="protein sequence ID" value="MCB6960302.1"/>
    <property type="molecule type" value="Genomic_DNA"/>
</dbReference>
<reference evidence="3 4" key="2">
    <citation type="submission" date="2019-09" db="EMBL/GenBank/DDBJ databases">
        <title>Strain-level analysis of Eubacterium rectale using genomes from metagenomes.</title>
        <authorList>
            <person name="Karcher N."/>
            <person name="Segata N."/>
        </authorList>
    </citation>
    <scope>NUCLEOTIDE SEQUENCE [LARGE SCALE GENOMIC DNA]</scope>
    <source>
        <strain evidence="3 4">L2-21</strain>
    </source>
</reference>
<evidence type="ECO:0000256" key="1">
    <source>
        <dbReference type="SAM" id="Phobius"/>
    </source>
</evidence>
<comment type="caution">
    <text evidence="3">The sequence shown here is derived from an EMBL/GenBank/DDBJ whole genome shotgun (WGS) entry which is preliminary data.</text>
</comment>
<keyword evidence="1" id="KW-0472">Membrane</keyword>
<dbReference type="RefSeq" id="WP_015569137.1">
    <property type="nucleotide sequence ID" value="NZ_DAWDQF010000118.1"/>
</dbReference>
<keyword evidence="1" id="KW-1133">Transmembrane helix</keyword>
<keyword evidence="1" id="KW-0812">Transmembrane</keyword>
<evidence type="ECO:0000313" key="3">
    <source>
        <dbReference type="EMBL" id="TYL57661.1"/>
    </source>
</evidence>
<dbReference type="EMBL" id="VSTG01000010">
    <property type="protein sequence ID" value="TYL57661.1"/>
    <property type="molecule type" value="Genomic_DNA"/>
</dbReference>
<name>A0A5S4VF66_9FIRM</name>
<dbReference type="InterPro" id="IPR008407">
    <property type="entry name" value="Brnchd-chn_aa_trnsp_AzlD"/>
</dbReference>
<feature type="transmembrane region" description="Helical" evidence="1">
    <location>
        <begin position="6"/>
        <end position="28"/>
    </location>
</feature>
<protein>
    <submittedName>
        <fullName evidence="3">AzlD domain-containing protein</fullName>
    </submittedName>
</protein>
<sequence>MKNSVFFIYLLILAGSTYLIRVIPFIAIKEKISNSFVRSFLYYIPYAVLTAMTIPAVFYATNWWVGAAAGLIAAVIFALKGKGLTTVAVASCVAVFIVELFH</sequence>
<evidence type="ECO:0000313" key="2">
    <source>
        <dbReference type="EMBL" id="MCB6960302.1"/>
    </source>
</evidence>
<dbReference type="Pfam" id="PF05437">
    <property type="entry name" value="AzlD"/>
    <property type="match status" value="1"/>
</dbReference>
<feature type="transmembrane region" description="Helical" evidence="1">
    <location>
        <begin position="40"/>
        <end position="57"/>
    </location>
</feature>
<reference evidence="2" key="3">
    <citation type="submission" date="2021-10" db="EMBL/GenBank/DDBJ databases">
        <title>Collection of gut derived symbiotic bacterial strains cultured from healthy donors.</title>
        <authorList>
            <person name="Lin H."/>
            <person name="Littmann E."/>
            <person name="Kohout C."/>
            <person name="Pamer E.G."/>
        </authorList>
    </citation>
    <scope>NUCLEOTIDE SEQUENCE</scope>
    <source>
        <strain evidence="2">DFI.7.28A</strain>
    </source>
</reference>
<dbReference type="Proteomes" id="UP000324325">
    <property type="component" value="Unassembled WGS sequence"/>
</dbReference>
<gene>
    <name evidence="3" type="ORF">FYL37_08650</name>
    <name evidence="2" type="ORF">LIZ82_05265</name>
</gene>
<accession>A0A5S4VF66</accession>
<dbReference type="AlphaFoldDB" id="A0A5S4VF66"/>
<reference evidence="3 4" key="1">
    <citation type="submission" date="2019-08" db="EMBL/GenBank/DDBJ databases">
        <authorList>
            <person name="Duncan S."/>
            <person name="Walker A."/>
        </authorList>
    </citation>
    <scope>NUCLEOTIDE SEQUENCE [LARGE SCALE GENOMIC DNA]</scope>
    <source>
        <strain evidence="3 4">L2-21</strain>
    </source>
</reference>
<proteinExistence type="predicted"/>
<organism evidence="3 4">
    <name type="scientific">Agathobacter rectalis</name>
    <dbReference type="NCBI Taxonomy" id="39491"/>
    <lineage>
        <taxon>Bacteria</taxon>
        <taxon>Bacillati</taxon>
        <taxon>Bacillota</taxon>
        <taxon>Clostridia</taxon>
        <taxon>Lachnospirales</taxon>
        <taxon>Lachnospiraceae</taxon>
        <taxon>Agathobacter</taxon>
    </lineage>
</organism>